<proteinExistence type="predicted"/>
<accession>A0ABZ2Q1Z9</accession>
<dbReference type="Pfam" id="PF13673">
    <property type="entry name" value="Acetyltransf_10"/>
    <property type="match status" value="1"/>
</dbReference>
<protein>
    <submittedName>
        <fullName evidence="2">GNAT family N-acetyltransferase</fullName>
    </submittedName>
</protein>
<dbReference type="CDD" id="cd04301">
    <property type="entry name" value="NAT_SF"/>
    <property type="match status" value="1"/>
</dbReference>
<keyword evidence="3" id="KW-1185">Reference proteome</keyword>
<dbReference type="RefSeq" id="WP_338910848.1">
    <property type="nucleotide sequence ID" value="NZ_CP062176.1"/>
</dbReference>
<dbReference type="EMBL" id="CP062176">
    <property type="protein sequence ID" value="WXK39844.1"/>
    <property type="molecule type" value="Genomic_DNA"/>
</dbReference>
<dbReference type="Proteomes" id="UP001493153">
    <property type="component" value="Chromosome"/>
</dbReference>
<evidence type="ECO:0000259" key="1">
    <source>
        <dbReference type="PROSITE" id="PS51186"/>
    </source>
</evidence>
<feature type="domain" description="N-acetyltransferase" evidence="1">
    <location>
        <begin position="7"/>
        <end position="153"/>
    </location>
</feature>
<reference evidence="2 3" key="1">
    <citation type="submission" date="2020-09" db="EMBL/GenBank/DDBJ databases">
        <title>Genome sequences of Mycetohabitans spp.</title>
        <authorList>
            <person name="Carter M.E."/>
            <person name="Carpenter S.C.D."/>
            <person name="Bogdanove A.J."/>
        </authorList>
    </citation>
    <scope>NUCLEOTIDE SEQUENCE [LARGE SCALE GENOMIC DNA]</scope>
    <source>
        <strain evidence="2 3">B12</strain>
    </source>
</reference>
<dbReference type="SUPFAM" id="SSF55729">
    <property type="entry name" value="Acyl-CoA N-acyltransferases (Nat)"/>
    <property type="match status" value="1"/>
</dbReference>
<evidence type="ECO:0000313" key="2">
    <source>
        <dbReference type="EMBL" id="WXK39844.1"/>
    </source>
</evidence>
<name>A0ABZ2Q1Z9_9BURK</name>
<dbReference type="InterPro" id="IPR016181">
    <property type="entry name" value="Acyl_CoA_acyltransferase"/>
</dbReference>
<sequence>MIEWSFRHFAELSAADVYDMLDVRSEVFVVEQRCIYRDIDQLDWQAWHLFARDTRLPGCPCAGYLRVLSAAQHDERADCVIGRVLTSPRHRGDGLGRALMAQALDHIGSRWPNTAVRLHAQAHLQRFYHGFGFEPISDEHDDDGIAHVWMRRP</sequence>
<evidence type="ECO:0000313" key="3">
    <source>
        <dbReference type="Proteomes" id="UP001493153"/>
    </source>
</evidence>
<gene>
    <name evidence="2" type="ORF">IHE29_11450</name>
</gene>
<dbReference type="PROSITE" id="PS51186">
    <property type="entry name" value="GNAT"/>
    <property type="match status" value="1"/>
</dbReference>
<organism evidence="2 3">
    <name type="scientific">Mycetohabitans rhizoxinica</name>
    <dbReference type="NCBI Taxonomy" id="412963"/>
    <lineage>
        <taxon>Bacteria</taxon>
        <taxon>Pseudomonadati</taxon>
        <taxon>Pseudomonadota</taxon>
        <taxon>Betaproteobacteria</taxon>
        <taxon>Burkholderiales</taxon>
        <taxon>Burkholderiaceae</taxon>
        <taxon>Mycetohabitans</taxon>
    </lineage>
</organism>
<dbReference type="Gene3D" id="3.40.630.30">
    <property type="match status" value="1"/>
</dbReference>
<dbReference type="InterPro" id="IPR000182">
    <property type="entry name" value="GNAT_dom"/>
</dbReference>